<proteinExistence type="predicted"/>
<gene>
    <name evidence="1" type="ORF">SAMN04488514_105205</name>
</gene>
<accession>A0A1G9QTV5</accession>
<dbReference type="EMBL" id="FNGV01000005">
    <property type="protein sequence ID" value="SDM14442.1"/>
    <property type="molecule type" value="Genomic_DNA"/>
</dbReference>
<evidence type="ECO:0000313" key="1">
    <source>
        <dbReference type="EMBL" id="SDM14442.1"/>
    </source>
</evidence>
<protein>
    <submittedName>
        <fullName evidence="1">Uncharacterized protein</fullName>
    </submittedName>
</protein>
<reference evidence="1 2" key="1">
    <citation type="submission" date="2016-10" db="EMBL/GenBank/DDBJ databases">
        <authorList>
            <person name="de Groot N.N."/>
        </authorList>
    </citation>
    <scope>NUCLEOTIDE SEQUENCE [LARGE SCALE GENOMIC DNA]</scope>
    <source>
        <strain evidence="1 2">DSM 19886</strain>
    </source>
</reference>
<name>A0A1G9QTV5_9FLAO</name>
<dbReference type="Proteomes" id="UP000199440">
    <property type="component" value="Unassembled WGS sequence"/>
</dbReference>
<organism evidence="1 2">
    <name type="scientific">Kriegella aquimaris</name>
    <dbReference type="NCBI Taxonomy" id="192904"/>
    <lineage>
        <taxon>Bacteria</taxon>
        <taxon>Pseudomonadati</taxon>
        <taxon>Bacteroidota</taxon>
        <taxon>Flavobacteriia</taxon>
        <taxon>Flavobacteriales</taxon>
        <taxon>Flavobacteriaceae</taxon>
        <taxon>Kriegella</taxon>
    </lineage>
</organism>
<sequence>MNYLLAIAFVFTVGSCSKEKPAENEDLAAVDFRGRMSHEIQEPQKILELDLHKFYVLNQLAKLDFEKRQLEELIDGGRKDLIPKLELTMKSFSEYETQLLDIQKAICSFLGFIADELAELASAGDSDAEKKLWEMDEKLKECGIEVSYAYFEISGVNYATLPKTKTVGGCKIPKRAFKACDVPLSLGEHIVLTNDRLDQVIIKSGKGQTIGKAELIGKSKVIDGYYEYALTISSSIGSQLSMEVSKKDEIYNVPIVVAEGI</sequence>
<evidence type="ECO:0000313" key="2">
    <source>
        <dbReference type="Proteomes" id="UP000199440"/>
    </source>
</evidence>
<keyword evidence="2" id="KW-1185">Reference proteome</keyword>
<dbReference type="AlphaFoldDB" id="A0A1G9QTV5"/>